<name>A0AAU8IHT5_9BACL</name>
<gene>
    <name evidence="1" type="ORF">ABNN70_06560</name>
</gene>
<dbReference type="InterPro" id="IPR009241">
    <property type="entry name" value="HigB-like"/>
</dbReference>
<proteinExistence type="predicted"/>
<dbReference type="RefSeq" id="WP_353949180.1">
    <property type="nucleotide sequence ID" value="NZ_CP159510.1"/>
</dbReference>
<dbReference type="Pfam" id="PF05973">
    <property type="entry name" value="Gp49"/>
    <property type="match status" value="1"/>
</dbReference>
<organism evidence="1">
    <name type="scientific">Sporolactobacillus sp. Y61</name>
    <dbReference type="NCBI Taxonomy" id="3160863"/>
    <lineage>
        <taxon>Bacteria</taxon>
        <taxon>Bacillati</taxon>
        <taxon>Bacillota</taxon>
        <taxon>Bacilli</taxon>
        <taxon>Bacillales</taxon>
        <taxon>Sporolactobacillaceae</taxon>
        <taxon>Sporolactobacillus</taxon>
    </lineage>
</organism>
<dbReference type="AlphaFoldDB" id="A0AAU8IHT5"/>
<dbReference type="EMBL" id="CP159510">
    <property type="protein sequence ID" value="XCJ18101.1"/>
    <property type="molecule type" value="Genomic_DNA"/>
</dbReference>
<evidence type="ECO:0000313" key="1">
    <source>
        <dbReference type="EMBL" id="XCJ18101.1"/>
    </source>
</evidence>
<protein>
    <submittedName>
        <fullName evidence="1">Type II toxin-antitoxin system RelE/ParE family toxin</fullName>
    </submittedName>
</protein>
<accession>A0AAU8IHT5</accession>
<sequence>MVSQRGLEWETIEYITANSEILLYAWLDTIPSKSADKVNEDIARLELFGLRWGMPHVRKLDEHIWELRTKTGSDIYCVLMFRWHKTTLVLTHGFTKKQNKTPPQEIVRAERHRTDWINRKGV</sequence>
<reference evidence="1" key="1">
    <citation type="submission" date="2024-06" db="EMBL/GenBank/DDBJ databases">
        <authorList>
            <person name="Fan A."/>
            <person name="Zhang F.Y."/>
            <person name="Zhang L."/>
        </authorList>
    </citation>
    <scope>NUCLEOTIDE SEQUENCE</scope>
    <source>
        <strain evidence="1">Y61</strain>
    </source>
</reference>